<comment type="similarity">
    <text evidence="2">Belongs to the methyl-accepting chemotaxis (MCP) protein family.</text>
</comment>
<keyword evidence="5" id="KW-1133">Transmembrane helix</keyword>
<dbReference type="RefSeq" id="WP_078930462.1">
    <property type="nucleotide sequence ID" value="NZ_FUXC01000003.1"/>
</dbReference>
<evidence type="ECO:0000259" key="6">
    <source>
        <dbReference type="PROSITE" id="PS50111"/>
    </source>
</evidence>
<organism evidence="7 8">
    <name type="scientific">Treponema berlinense</name>
    <dbReference type="NCBI Taxonomy" id="225004"/>
    <lineage>
        <taxon>Bacteria</taxon>
        <taxon>Pseudomonadati</taxon>
        <taxon>Spirochaetota</taxon>
        <taxon>Spirochaetia</taxon>
        <taxon>Spirochaetales</taxon>
        <taxon>Treponemataceae</taxon>
        <taxon>Treponema</taxon>
    </lineage>
</organism>
<keyword evidence="4" id="KW-0175">Coiled coil</keyword>
<keyword evidence="1" id="KW-0145">Chemotaxis</keyword>
<keyword evidence="8" id="KW-1185">Reference proteome</keyword>
<dbReference type="AlphaFoldDB" id="A0A1T4LZR8"/>
<gene>
    <name evidence="7" type="ORF">SAMN02745152_00707</name>
</gene>
<dbReference type="STRING" id="225004.SAMN02745152_00707"/>
<evidence type="ECO:0000313" key="7">
    <source>
        <dbReference type="EMBL" id="SJZ60223.1"/>
    </source>
</evidence>
<dbReference type="PROSITE" id="PS50111">
    <property type="entry name" value="CHEMOTAXIS_TRANSDUC_2"/>
    <property type="match status" value="1"/>
</dbReference>
<feature type="transmembrane region" description="Helical" evidence="5">
    <location>
        <begin position="221"/>
        <end position="242"/>
    </location>
</feature>
<dbReference type="OrthoDB" id="366362at2"/>
<keyword evidence="5" id="KW-0472">Membrane</keyword>
<feature type="transmembrane region" description="Helical" evidence="5">
    <location>
        <begin position="101"/>
        <end position="123"/>
    </location>
</feature>
<dbReference type="GO" id="GO:0005886">
    <property type="term" value="C:plasma membrane"/>
    <property type="evidence" value="ECO:0007669"/>
    <property type="project" value="TreeGrafter"/>
</dbReference>
<dbReference type="InterPro" id="IPR051310">
    <property type="entry name" value="MCP_chemotaxis"/>
</dbReference>
<dbReference type="SMART" id="SM00283">
    <property type="entry name" value="MA"/>
    <property type="match status" value="1"/>
</dbReference>
<feature type="transmembrane region" description="Helical" evidence="5">
    <location>
        <begin position="50"/>
        <end position="74"/>
    </location>
</feature>
<dbReference type="Gene3D" id="1.10.287.950">
    <property type="entry name" value="Methyl-accepting chemotaxis protein"/>
    <property type="match status" value="1"/>
</dbReference>
<dbReference type="PRINTS" id="PR00260">
    <property type="entry name" value="CHEMTRNSDUCR"/>
</dbReference>
<accession>A0A1T4LZR8</accession>
<dbReference type="GeneID" id="303366971"/>
<dbReference type="GO" id="GO:0006935">
    <property type="term" value="P:chemotaxis"/>
    <property type="evidence" value="ECO:0007669"/>
    <property type="project" value="UniProtKB-KW"/>
</dbReference>
<dbReference type="PANTHER" id="PTHR43531">
    <property type="entry name" value="PROTEIN ICFG"/>
    <property type="match status" value="1"/>
</dbReference>
<dbReference type="GO" id="GO:0004888">
    <property type="term" value="F:transmembrane signaling receptor activity"/>
    <property type="evidence" value="ECO:0007669"/>
    <property type="project" value="InterPro"/>
</dbReference>
<evidence type="ECO:0000256" key="1">
    <source>
        <dbReference type="ARBA" id="ARBA00022500"/>
    </source>
</evidence>
<name>A0A1T4LZR8_9SPIR</name>
<dbReference type="Pfam" id="PF00015">
    <property type="entry name" value="MCPsignal"/>
    <property type="match status" value="1"/>
</dbReference>
<dbReference type="SUPFAM" id="SSF58104">
    <property type="entry name" value="Methyl-accepting chemotaxis protein (MCP) signaling domain"/>
    <property type="match status" value="1"/>
</dbReference>
<dbReference type="GO" id="GO:0007165">
    <property type="term" value="P:signal transduction"/>
    <property type="evidence" value="ECO:0007669"/>
    <property type="project" value="UniProtKB-KW"/>
</dbReference>
<feature type="transmembrane region" description="Helical" evidence="5">
    <location>
        <begin position="20"/>
        <end position="44"/>
    </location>
</feature>
<evidence type="ECO:0000256" key="3">
    <source>
        <dbReference type="PROSITE-ProRule" id="PRU00284"/>
    </source>
</evidence>
<evidence type="ECO:0000313" key="8">
    <source>
        <dbReference type="Proteomes" id="UP000190395"/>
    </source>
</evidence>
<dbReference type="PANTHER" id="PTHR43531:SF11">
    <property type="entry name" value="METHYL-ACCEPTING CHEMOTAXIS PROTEIN 3"/>
    <property type="match status" value="1"/>
</dbReference>
<protein>
    <submittedName>
        <fullName evidence="7">Methyl-accepting chemotaxis protein</fullName>
    </submittedName>
</protein>
<sequence>MEQKLSETDRKLFYVKLPFLLLLSSFSPFLLAPVYLCITGIATIDEFITILLSPYTILAYVIAVLCPFVFFGFLKKRIKSYDGTDEVIRKINLLLKYSRKIIFAINLVLVIGISFLACFVIHLKGLQFEAFEETSPYLSIILICTGFMLLYGISFYTVFNSRFEHFLHWLPFDKSVVTSSNRERIILMTLVNLLGCFLIITASFLVPSVASDSSVSGVLKVIFPAAVFSFISVGLTTSVTAYDIKNNLQQEKAILGALAEKNYAIKQAQVVTRNDFGIIINDLNNAYKIIRTIFQEISKDVNSTLSVSSEVSEHVDQSISEIANVKSISNSVKNEMINQVASVEETSATVEEIIKHIRHLNNEIEKQTSAIDQSSAAIEQMVANVNGVTSSLKKNNGTVQELESASEAGMKKVHIASELSEEVLEKSTLLMDASKVIQDIASQTNLLSMNAAIEAAHAGEFGKGFSVVADEIRKLAEQSNERAKSIETNLRSLSELINSVATNASDVSDQFNNIYSLIKRVQNEELVISNAMTEQTEGNKQILEGISRLTESTTTVKDGAAEMLKGGEQISIEMKNLNKVTYETNTKVNSINESVQKVTETLADSKEHVLKNSANVKSLSEKMSDFKF</sequence>
<keyword evidence="5" id="KW-0812">Transmembrane</keyword>
<feature type="transmembrane region" description="Helical" evidence="5">
    <location>
        <begin position="185"/>
        <end position="209"/>
    </location>
</feature>
<evidence type="ECO:0000256" key="4">
    <source>
        <dbReference type="SAM" id="Coils"/>
    </source>
</evidence>
<evidence type="ECO:0000256" key="5">
    <source>
        <dbReference type="SAM" id="Phobius"/>
    </source>
</evidence>
<feature type="transmembrane region" description="Helical" evidence="5">
    <location>
        <begin position="135"/>
        <end position="159"/>
    </location>
</feature>
<proteinExistence type="inferred from homology"/>
<dbReference type="InterPro" id="IPR004090">
    <property type="entry name" value="Chemotax_Me-accpt_rcpt"/>
</dbReference>
<evidence type="ECO:0000256" key="2">
    <source>
        <dbReference type="ARBA" id="ARBA00029447"/>
    </source>
</evidence>
<feature type="coiled-coil region" evidence="4">
    <location>
        <begin position="469"/>
        <end position="496"/>
    </location>
</feature>
<dbReference type="InterPro" id="IPR004089">
    <property type="entry name" value="MCPsignal_dom"/>
</dbReference>
<feature type="domain" description="Methyl-accepting transducer" evidence="6">
    <location>
        <begin position="342"/>
        <end position="571"/>
    </location>
</feature>
<reference evidence="7 8" key="1">
    <citation type="submission" date="2017-02" db="EMBL/GenBank/DDBJ databases">
        <authorList>
            <person name="Peterson S.W."/>
        </authorList>
    </citation>
    <scope>NUCLEOTIDE SEQUENCE [LARGE SCALE GENOMIC DNA]</scope>
    <source>
        <strain evidence="7 8">ATCC BAA-909</strain>
    </source>
</reference>
<keyword evidence="3" id="KW-0807">Transducer</keyword>
<feature type="coiled-coil region" evidence="4">
    <location>
        <begin position="343"/>
        <end position="377"/>
    </location>
</feature>
<dbReference type="EMBL" id="FUXC01000003">
    <property type="protein sequence ID" value="SJZ60223.1"/>
    <property type="molecule type" value="Genomic_DNA"/>
</dbReference>
<dbReference type="Proteomes" id="UP000190395">
    <property type="component" value="Unassembled WGS sequence"/>
</dbReference>